<dbReference type="GeneID" id="107781085"/>
<evidence type="ECO:0000256" key="3">
    <source>
        <dbReference type="ARBA" id="ARBA00022679"/>
    </source>
</evidence>
<evidence type="ECO:0000313" key="15">
    <source>
        <dbReference type="RefSeq" id="XP_016457206.2"/>
    </source>
</evidence>
<dbReference type="FunFam" id="3.30.40.10:FF:000464">
    <property type="entry name" value="Histone-lysine N-methyltransferase"/>
    <property type="match status" value="1"/>
</dbReference>
<dbReference type="SMART" id="SM00317">
    <property type="entry name" value="SET"/>
    <property type="match status" value="1"/>
</dbReference>
<keyword evidence="4" id="KW-0949">S-adenosyl-L-methionine</keyword>
<dbReference type="SMART" id="SM00508">
    <property type="entry name" value="PostSET"/>
    <property type="match status" value="1"/>
</dbReference>
<comment type="catalytic activity">
    <reaction evidence="11">
        <text>L-lysyl-[histone] + S-adenosyl-L-methionine = N(6)-methyl-L-lysyl-[histone] + S-adenosyl-L-homocysteine + H(+)</text>
        <dbReference type="Rhea" id="RHEA:10024"/>
        <dbReference type="Rhea" id="RHEA-COMP:9845"/>
        <dbReference type="Rhea" id="RHEA-COMP:9846"/>
        <dbReference type="ChEBI" id="CHEBI:15378"/>
        <dbReference type="ChEBI" id="CHEBI:29969"/>
        <dbReference type="ChEBI" id="CHEBI:57856"/>
        <dbReference type="ChEBI" id="CHEBI:59789"/>
        <dbReference type="ChEBI" id="CHEBI:61929"/>
    </reaction>
</comment>
<dbReference type="RefSeq" id="XP_016457206.1">
    <property type="nucleotide sequence ID" value="XM_016601720.1"/>
</dbReference>
<comment type="function">
    <text evidence="12">Histone methyltransferase.</text>
</comment>
<gene>
    <name evidence="15" type="primary">LOC107781085</name>
</gene>
<dbReference type="InterPro" id="IPR003616">
    <property type="entry name" value="Post-SET_dom"/>
</dbReference>
<keyword evidence="3" id="KW-0808">Transferase</keyword>
<dbReference type="InterPro" id="IPR019786">
    <property type="entry name" value="Zinc_finger_PHD-type_CS"/>
</dbReference>
<dbReference type="InterPro" id="IPR034732">
    <property type="entry name" value="EPHD"/>
</dbReference>
<dbReference type="InterPro" id="IPR050701">
    <property type="entry name" value="Histone_Mod_Regulator"/>
</dbReference>
<reference evidence="15" key="2">
    <citation type="submission" date="2025-08" db="UniProtKB">
        <authorList>
            <consortium name="RefSeq"/>
        </authorList>
    </citation>
    <scope>IDENTIFICATION</scope>
    <source>
        <tissue evidence="15">Leaf</tissue>
    </source>
</reference>
<keyword evidence="8" id="KW-0862">Zinc</keyword>
<dbReference type="SMART" id="SM00249">
    <property type="entry name" value="PHD"/>
    <property type="match status" value="2"/>
</dbReference>
<evidence type="ECO:0000256" key="11">
    <source>
        <dbReference type="ARBA" id="ARBA00052314"/>
    </source>
</evidence>
<dbReference type="PROSITE" id="PS50868">
    <property type="entry name" value="POST_SET"/>
    <property type="match status" value="1"/>
</dbReference>
<dbReference type="Gene3D" id="2.170.270.10">
    <property type="entry name" value="SET domain"/>
    <property type="match status" value="1"/>
</dbReference>
<keyword evidence="7 13" id="KW-0863">Zinc-finger</keyword>
<dbReference type="SUPFAM" id="SSF57903">
    <property type="entry name" value="FYVE/PHD zinc finger"/>
    <property type="match status" value="1"/>
</dbReference>
<protein>
    <submittedName>
        <fullName evidence="15">Histone-lysine N-methyltransferase ATX4-like</fullName>
    </submittedName>
</protein>
<dbReference type="OrthoDB" id="308383at2759"/>
<organism evidence="14 15">
    <name type="scientific">Nicotiana tabacum</name>
    <name type="common">Common tobacco</name>
    <dbReference type="NCBI Taxonomy" id="4097"/>
    <lineage>
        <taxon>Eukaryota</taxon>
        <taxon>Viridiplantae</taxon>
        <taxon>Streptophyta</taxon>
        <taxon>Embryophyta</taxon>
        <taxon>Tracheophyta</taxon>
        <taxon>Spermatophyta</taxon>
        <taxon>Magnoliopsida</taxon>
        <taxon>eudicotyledons</taxon>
        <taxon>Gunneridae</taxon>
        <taxon>Pentapetalae</taxon>
        <taxon>asterids</taxon>
        <taxon>lamiids</taxon>
        <taxon>Solanales</taxon>
        <taxon>Solanaceae</taxon>
        <taxon>Nicotianoideae</taxon>
        <taxon>Nicotianeae</taxon>
        <taxon>Nicotiana</taxon>
    </lineage>
</organism>
<dbReference type="InterPro" id="IPR001965">
    <property type="entry name" value="Znf_PHD"/>
</dbReference>
<comment type="subcellular location">
    <subcellularLocation>
        <location evidence="1">Nucleus</location>
    </subcellularLocation>
</comment>
<dbReference type="OMA" id="VENMEPA"/>
<dbReference type="GO" id="GO:0008168">
    <property type="term" value="F:methyltransferase activity"/>
    <property type="evidence" value="ECO:0007669"/>
    <property type="project" value="UniProtKB-KW"/>
</dbReference>
<evidence type="ECO:0000256" key="5">
    <source>
        <dbReference type="ARBA" id="ARBA00022723"/>
    </source>
</evidence>
<dbReference type="Pfam" id="PF00856">
    <property type="entry name" value="SET"/>
    <property type="match status" value="1"/>
</dbReference>
<name>A0A1S3YXY6_TOBAC</name>
<evidence type="ECO:0000256" key="13">
    <source>
        <dbReference type="PROSITE-ProRule" id="PRU00146"/>
    </source>
</evidence>
<keyword evidence="5" id="KW-0479">Metal-binding</keyword>
<dbReference type="InterPro" id="IPR046341">
    <property type="entry name" value="SET_dom_sf"/>
</dbReference>
<evidence type="ECO:0000256" key="4">
    <source>
        <dbReference type="ARBA" id="ARBA00022691"/>
    </source>
</evidence>
<evidence type="ECO:0000256" key="1">
    <source>
        <dbReference type="ARBA" id="ARBA00004123"/>
    </source>
</evidence>
<dbReference type="InterPro" id="IPR011011">
    <property type="entry name" value="Znf_FYVE_PHD"/>
</dbReference>
<dbReference type="InterPro" id="IPR001214">
    <property type="entry name" value="SET_dom"/>
</dbReference>
<dbReference type="STRING" id="4097.A0A1S3YXY6"/>
<dbReference type="KEGG" id="nta:107781085"/>
<dbReference type="GO" id="GO:0008270">
    <property type="term" value="F:zinc ion binding"/>
    <property type="evidence" value="ECO:0007669"/>
    <property type="project" value="UniProtKB-KW"/>
</dbReference>
<dbReference type="InterPro" id="IPR042011">
    <property type="entry name" value="ATX3/4/5_PHD"/>
</dbReference>
<dbReference type="SUPFAM" id="SSF82199">
    <property type="entry name" value="SET domain"/>
    <property type="match status" value="1"/>
</dbReference>
<evidence type="ECO:0000256" key="7">
    <source>
        <dbReference type="ARBA" id="ARBA00022771"/>
    </source>
</evidence>
<dbReference type="PANTHER" id="PTHR13793">
    <property type="entry name" value="PHD FINGER PROTEINS"/>
    <property type="match status" value="1"/>
</dbReference>
<dbReference type="FunFam" id="2.170.270.10:FF:000058">
    <property type="entry name" value="Histone-lysine N-methyltransferase"/>
    <property type="match status" value="1"/>
</dbReference>
<keyword evidence="14" id="KW-1185">Reference proteome</keyword>
<dbReference type="AlphaFoldDB" id="A0A1S3YXY6"/>
<keyword evidence="10" id="KW-0539">Nucleus</keyword>
<evidence type="ECO:0000256" key="12">
    <source>
        <dbReference type="ARBA" id="ARBA00054897"/>
    </source>
</evidence>
<proteinExistence type="predicted"/>
<evidence type="ECO:0000313" key="14">
    <source>
        <dbReference type="Proteomes" id="UP000790787"/>
    </source>
</evidence>
<keyword evidence="6" id="KW-0677">Repeat</keyword>
<dbReference type="SMR" id="A0A1S3YXY6"/>
<dbReference type="InterPro" id="IPR019787">
    <property type="entry name" value="Znf_PHD-finger"/>
</dbReference>
<dbReference type="PaxDb" id="4097-A0A1S3YXY6"/>
<dbReference type="CDD" id="cd15495">
    <property type="entry name" value="PHD_ATX3_4_5_like"/>
    <property type="match status" value="1"/>
</dbReference>
<dbReference type="CDD" id="cd10518">
    <property type="entry name" value="SET_SETD1-like"/>
    <property type="match status" value="1"/>
</dbReference>
<dbReference type="Gene3D" id="3.30.40.10">
    <property type="entry name" value="Zinc/RING finger domain, C3HC4 (zinc finger)"/>
    <property type="match status" value="2"/>
</dbReference>
<dbReference type="GO" id="GO:0006357">
    <property type="term" value="P:regulation of transcription by RNA polymerase II"/>
    <property type="evidence" value="ECO:0000318"/>
    <property type="project" value="GO_Central"/>
</dbReference>
<accession>A0A1S3YXY6</accession>
<dbReference type="PROSITE" id="PS50016">
    <property type="entry name" value="ZF_PHD_2"/>
    <property type="match status" value="1"/>
</dbReference>
<dbReference type="PROSITE" id="PS50280">
    <property type="entry name" value="SET"/>
    <property type="match status" value="1"/>
</dbReference>
<dbReference type="InterPro" id="IPR013083">
    <property type="entry name" value="Znf_RING/FYVE/PHD"/>
</dbReference>
<reference evidence="14" key="1">
    <citation type="journal article" date="2014" name="Nat. Commun.">
        <title>The tobacco genome sequence and its comparison with those of tomato and potato.</title>
        <authorList>
            <person name="Sierro N."/>
            <person name="Battey J.N."/>
            <person name="Ouadi S."/>
            <person name="Bakaher N."/>
            <person name="Bovet L."/>
            <person name="Willig A."/>
            <person name="Goepfert S."/>
            <person name="Peitsch M.C."/>
            <person name="Ivanov N.V."/>
        </authorList>
    </citation>
    <scope>NUCLEOTIDE SEQUENCE [LARGE SCALE GENOMIC DNA]</scope>
</reference>
<evidence type="ECO:0000256" key="9">
    <source>
        <dbReference type="ARBA" id="ARBA00022853"/>
    </source>
</evidence>
<dbReference type="GO" id="GO:0048188">
    <property type="term" value="C:Set1C/COMPASS complex"/>
    <property type="evidence" value="ECO:0007669"/>
    <property type="project" value="UniProtKB-ARBA"/>
</dbReference>
<evidence type="ECO:0000256" key="10">
    <source>
        <dbReference type="ARBA" id="ARBA00023242"/>
    </source>
</evidence>
<sequence length="673" mass="77281">MYMKKRKKMTVKRKTNKKEIDEEIDRENWFITSKKQKTHDVFGVPPLREFRDFRFQLNIKEIKYPNFLPPVQDYPFSAESKDRIPSPRSHLFTEYSFKLRKINVCCSACKNFSSNLDENLLCPDCKAKSDTPQISNSLPLPQENIAVICNGIEGIYFPGLHMVQCKCGSCSSKKQKVGEWEKHAGSRAKKWKASIKVKISMQPLGEWVENKNTHGFNPLKLDKQQLISLLQEKYKPVNAKWTSERCAICRWIEDWDFNKIIICNRCQIAVHQECYGAKGVRDFASWVCRACETPQVDRECCLCPVKGGALKPTDVDPFWVHVTCAWFRPEIGFANVEKMEPAIGLLAIPPKSFHQTCSICQQTHGSCIQCCKCTVSYHTMCAFRAGYYMEMHCSEKNGTQTTKWLSYCASHKAPSVDNILVMRTPNGVYSNQNTLHGINGGRVLKGLRLMTSDASSAETNEPDPFSAARCRVFRPSTNKKVKLEPIVHRLTRPHHHSLKLIHSLSSKQYQEERNFPTLRERLHYLNRTINHRICFGKSGIHGWGLFAKREIEEGEMVAEYVGERIRGSVADLRERRYRSQGKDCYFFRINEEVVIDATMKGTIARLINHSCMPNCFARIMSLGEEEDRIVLIAKTDVLAGDELTFDYRFEADESDEPKVPCLCGAPNCRKFMN</sequence>
<dbReference type="PROSITE" id="PS51805">
    <property type="entry name" value="EPHD"/>
    <property type="match status" value="1"/>
</dbReference>
<keyword evidence="9" id="KW-0156">Chromatin regulator</keyword>
<dbReference type="PROSITE" id="PS01359">
    <property type="entry name" value="ZF_PHD_1"/>
    <property type="match status" value="1"/>
</dbReference>
<dbReference type="PANTHER" id="PTHR13793:SF139">
    <property type="entry name" value="HISTONE-LYSINE N-METHYLTRANSFERASE ATX4-LIKE"/>
    <property type="match status" value="1"/>
</dbReference>
<dbReference type="Pfam" id="PF13831">
    <property type="entry name" value="PHD_2"/>
    <property type="match status" value="1"/>
</dbReference>
<evidence type="ECO:0000256" key="6">
    <source>
        <dbReference type="ARBA" id="ARBA00022737"/>
    </source>
</evidence>
<dbReference type="RefSeq" id="XP_016457206.2">
    <property type="nucleotide sequence ID" value="XM_016601720.2"/>
</dbReference>
<dbReference type="GO" id="GO:0006325">
    <property type="term" value="P:chromatin organization"/>
    <property type="evidence" value="ECO:0007669"/>
    <property type="project" value="UniProtKB-KW"/>
</dbReference>
<dbReference type="Proteomes" id="UP000790787">
    <property type="component" value="Chromosome 6"/>
</dbReference>
<keyword evidence="2" id="KW-0489">Methyltransferase</keyword>
<dbReference type="GO" id="GO:0032259">
    <property type="term" value="P:methylation"/>
    <property type="evidence" value="ECO:0007669"/>
    <property type="project" value="UniProtKB-KW"/>
</dbReference>
<evidence type="ECO:0000256" key="2">
    <source>
        <dbReference type="ARBA" id="ARBA00022603"/>
    </source>
</evidence>
<dbReference type="Pfam" id="PF13832">
    <property type="entry name" value="zf-HC5HC2H_2"/>
    <property type="match status" value="1"/>
</dbReference>
<evidence type="ECO:0000256" key="8">
    <source>
        <dbReference type="ARBA" id="ARBA00022833"/>
    </source>
</evidence>